<feature type="coiled-coil region" evidence="1">
    <location>
        <begin position="34"/>
        <end position="68"/>
    </location>
</feature>
<accession>A0A1M5X0P4</accession>
<dbReference type="RefSeq" id="WP_067661193.1">
    <property type="nucleotide sequence ID" value="NZ_FQXG01000005.1"/>
</dbReference>
<name>A0A1M5X0P4_9GAMM</name>
<feature type="transmembrane region" description="Helical" evidence="2">
    <location>
        <begin position="6"/>
        <end position="26"/>
    </location>
</feature>
<organism evidence="3 4">
    <name type="scientific">Ferrimonas marina</name>
    <dbReference type="NCBI Taxonomy" id="299255"/>
    <lineage>
        <taxon>Bacteria</taxon>
        <taxon>Pseudomonadati</taxon>
        <taxon>Pseudomonadota</taxon>
        <taxon>Gammaproteobacteria</taxon>
        <taxon>Alteromonadales</taxon>
        <taxon>Ferrimonadaceae</taxon>
        <taxon>Ferrimonas</taxon>
    </lineage>
</organism>
<dbReference type="EMBL" id="FQXG01000005">
    <property type="protein sequence ID" value="SHH93361.1"/>
    <property type="molecule type" value="Genomic_DNA"/>
</dbReference>
<reference evidence="3 4" key="1">
    <citation type="submission" date="2016-11" db="EMBL/GenBank/DDBJ databases">
        <authorList>
            <person name="Jaros S."/>
            <person name="Januszkiewicz K."/>
            <person name="Wedrychowicz H."/>
        </authorList>
    </citation>
    <scope>NUCLEOTIDE SEQUENCE [LARGE SCALE GENOMIC DNA]</scope>
    <source>
        <strain evidence="3 4">DSM 16917</strain>
    </source>
</reference>
<keyword evidence="2" id="KW-0812">Transmembrane</keyword>
<dbReference type="Proteomes" id="UP000184268">
    <property type="component" value="Unassembled WGS sequence"/>
</dbReference>
<keyword evidence="4" id="KW-1185">Reference proteome</keyword>
<dbReference type="AlphaFoldDB" id="A0A1M5X0P4"/>
<gene>
    <name evidence="3" type="ORF">SAMN02745129_3131</name>
</gene>
<proteinExistence type="predicted"/>
<keyword evidence="2" id="KW-1133">Transmembrane helix</keyword>
<evidence type="ECO:0000313" key="4">
    <source>
        <dbReference type="Proteomes" id="UP000184268"/>
    </source>
</evidence>
<dbReference type="STRING" id="299255.SAMN02745129_3131"/>
<dbReference type="OrthoDB" id="4948465at2"/>
<evidence type="ECO:0000313" key="3">
    <source>
        <dbReference type="EMBL" id="SHH93361.1"/>
    </source>
</evidence>
<evidence type="ECO:0008006" key="5">
    <source>
        <dbReference type="Google" id="ProtNLM"/>
    </source>
</evidence>
<protein>
    <recommendedName>
        <fullName evidence="5">Phage shock protein B</fullName>
    </recommendedName>
</protein>
<sequence>MELFHAYWWLIFPIGGMVFAGLMAGLDYRHKERMAQLKGGTDQMQQQLDSLTEQNRQLAERVAVLERLATEESTALNAEIRKLV</sequence>
<evidence type="ECO:0000256" key="2">
    <source>
        <dbReference type="SAM" id="Phobius"/>
    </source>
</evidence>
<keyword evidence="1" id="KW-0175">Coiled coil</keyword>
<keyword evidence="2" id="KW-0472">Membrane</keyword>
<evidence type="ECO:0000256" key="1">
    <source>
        <dbReference type="SAM" id="Coils"/>
    </source>
</evidence>